<accession>A0A1R3K6Q6</accession>
<sequence>MGNCLHFRKPMGEICYEIKAMIKPAARKFSSPVVIDRQSSCPPQHKRQMGPSINSDAANDGGIKKIRLLVTKQELRELLSKAMSMEEILVEGVQREGGFRVDFVPRWQPLLETIPEGRCEF</sequence>
<proteinExistence type="predicted"/>
<gene>
    <name evidence="2" type="ORF">COLO4_10818</name>
</gene>
<keyword evidence="3" id="KW-1185">Reference proteome</keyword>
<reference evidence="3" key="1">
    <citation type="submission" date="2013-09" db="EMBL/GenBank/DDBJ databases">
        <title>Corchorus olitorius genome sequencing.</title>
        <authorList>
            <person name="Alam M."/>
            <person name="Haque M.S."/>
            <person name="Islam M.S."/>
            <person name="Emdad E.M."/>
            <person name="Islam M.M."/>
            <person name="Ahmed B."/>
            <person name="Halim A."/>
            <person name="Hossen Q.M.M."/>
            <person name="Hossain M.Z."/>
            <person name="Ahmed R."/>
            <person name="Khan M.M."/>
            <person name="Islam R."/>
            <person name="Rashid M.M."/>
            <person name="Khan S.A."/>
            <person name="Rahman M.S."/>
            <person name="Alam M."/>
            <person name="Yahiya A.S."/>
            <person name="Khan M.S."/>
            <person name="Azam M.S."/>
            <person name="Haque T."/>
            <person name="Lashkar M.Z.H."/>
            <person name="Akhand A.I."/>
            <person name="Morshed G."/>
            <person name="Roy S."/>
            <person name="Uddin K.S."/>
            <person name="Rabeya T."/>
            <person name="Hossain A.S."/>
            <person name="Chowdhury A."/>
            <person name="Snigdha A.R."/>
            <person name="Mortoza M.S."/>
            <person name="Matin S.A."/>
            <person name="Hoque S.M.E."/>
            <person name="Islam M.K."/>
            <person name="Roy D.K."/>
            <person name="Haider R."/>
            <person name="Moosa M.M."/>
            <person name="Elias S.M."/>
            <person name="Hasan A.M."/>
            <person name="Jahan S."/>
            <person name="Shafiuddin M."/>
            <person name="Mahmood N."/>
            <person name="Shommy N.S."/>
        </authorList>
    </citation>
    <scope>NUCLEOTIDE SEQUENCE [LARGE SCALE GENOMIC DNA]</scope>
    <source>
        <strain evidence="3">cv. O-4</strain>
    </source>
</reference>
<organism evidence="2 3">
    <name type="scientific">Corchorus olitorius</name>
    <dbReference type="NCBI Taxonomy" id="93759"/>
    <lineage>
        <taxon>Eukaryota</taxon>
        <taxon>Viridiplantae</taxon>
        <taxon>Streptophyta</taxon>
        <taxon>Embryophyta</taxon>
        <taxon>Tracheophyta</taxon>
        <taxon>Spermatophyta</taxon>
        <taxon>Magnoliopsida</taxon>
        <taxon>eudicotyledons</taxon>
        <taxon>Gunneridae</taxon>
        <taxon>Pentapetalae</taxon>
        <taxon>rosids</taxon>
        <taxon>malvids</taxon>
        <taxon>Malvales</taxon>
        <taxon>Malvaceae</taxon>
        <taxon>Grewioideae</taxon>
        <taxon>Apeibeae</taxon>
        <taxon>Corchorus</taxon>
    </lineage>
</organism>
<name>A0A1R3K6Q6_9ROSI</name>
<evidence type="ECO:0000256" key="1">
    <source>
        <dbReference type="SAM" id="MobiDB-lite"/>
    </source>
</evidence>
<feature type="region of interest" description="Disordered" evidence="1">
    <location>
        <begin position="37"/>
        <end position="58"/>
    </location>
</feature>
<comment type="caution">
    <text evidence="2">The sequence shown here is derived from an EMBL/GenBank/DDBJ whole genome shotgun (WGS) entry which is preliminary data.</text>
</comment>
<dbReference type="OrthoDB" id="1908589at2759"/>
<dbReference type="EMBL" id="AWUE01014584">
    <property type="protein sequence ID" value="OMP02785.1"/>
    <property type="molecule type" value="Genomic_DNA"/>
</dbReference>
<evidence type="ECO:0000313" key="2">
    <source>
        <dbReference type="EMBL" id="OMP02785.1"/>
    </source>
</evidence>
<evidence type="ECO:0000313" key="3">
    <source>
        <dbReference type="Proteomes" id="UP000187203"/>
    </source>
</evidence>
<dbReference type="Proteomes" id="UP000187203">
    <property type="component" value="Unassembled WGS sequence"/>
</dbReference>
<protein>
    <submittedName>
        <fullName evidence="2">Uncharacterized protein</fullName>
    </submittedName>
</protein>
<dbReference type="AlphaFoldDB" id="A0A1R3K6Q6"/>